<gene>
    <name evidence="10" type="ORF">GN331_03815</name>
</gene>
<dbReference type="Proteomes" id="UP000479692">
    <property type="component" value="Unassembled WGS sequence"/>
</dbReference>
<feature type="domain" description="Glycosyltransferase RgtA/B/C/D-like" evidence="9">
    <location>
        <begin position="63"/>
        <end position="199"/>
    </location>
</feature>
<feature type="transmembrane region" description="Helical" evidence="8">
    <location>
        <begin position="399"/>
        <end position="418"/>
    </location>
</feature>
<proteinExistence type="predicted"/>
<dbReference type="RefSeq" id="WP_156640453.1">
    <property type="nucleotide sequence ID" value="NZ_WOXT01000001.1"/>
</dbReference>
<feature type="transmembrane region" description="Helical" evidence="8">
    <location>
        <begin position="163"/>
        <end position="189"/>
    </location>
</feature>
<feature type="transmembrane region" description="Helical" evidence="8">
    <location>
        <begin position="357"/>
        <end position="379"/>
    </location>
</feature>
<evidence type="ECO:0000256" key="7">
    <source>
        <dbReference type="ARBA" id="ARBA00023136"/>
    </source>
</evidence>
<dbReference type="EMBL" id="WOXT01000001">
    <property type="protein sequence ID" value="MUV13329.1"/>
    <property type="molecule type" value="Genomic_DNA"/>
</dbReference>
<organism evidence="10 11">
    <name type="scientific">Noviluteimonas gilva</name>
    <dbReference type="NCBI Taxonomy" id="2682097"/>
    <lineage>
        <taxon>Bacteria</taxon>
        <taxon>Pseudomonadati</taxon>
        <taxon>Pseudomonadota</taxon>
        <taxon>Gammaproteobacteria</taxon>
        <taxon>Lysobacterales</taxon>
        <taxon>Lysobacteraceae</taxon>
        <taxon>Noviluteimonas</taxon>
    </lineage>
</organism>
<feature type="transmembrane region" description="Helical" evidence="8">
    <location>
        <begin position="328"/>
        <end position="345"/>
    </location>
</feature>
<keyword evidence="3" id="KW-0328">Glycosyltransferase</keyword>
<feature type="transmembrane region" description="Helical" evidence="8">
    <location>
        <begin position="425"/>
        <end position="445"/>
    </location>
</feature>
<accession>A0A7C9I3Z0</accession>
<feature type="transmembrane region" description="Helical" evidence="8">
    <location>
        <begin position="82"/>
        <end position="101"/>
    </location>
</feature>
<keyword evidence="11" id="KW-1185">Reference proteome</keyword>
<evidence type="ECO:0000256" key="2">
    <source>
        <dbReference type="ARBA" id="ARBA00022475"/>
    </source>
</evidence>
<keyword evidence="2" id="KW-1003">Cell membrane</keyword>
<comment type="caution">
    <text evidence="10">The sequence shown here is derived from an EMBL/GenBank/DDBJ whole genome shotgun (WGS) entry which is preliminary data.</text>
</comment>
<feature type="transmembrane region" description="Helical" evidence="8">
    <location>
        <begin position="269"/>
        <end position="291"/>
    </location>
</feature>
<keyword evidence="4 10" id="KW-0808">Transferase</keyword>
<keyword evidence="7 8" id="KW-0472">Membrane</keyword>
<evidence type="ECO:0000259" key="9">
    <source>
        <dbReference type="Pfam" id="PF13231"/>
    </source>
</evidence>
<evidence type="ECO:0000256" key="1">
    <source>
        <dbReference type="ARBA" id="ARBA00004651"/>
    </source>
</evidence>
<dbReference type="InterPro" id="IPR050297">
    <property type="entry name" value="LipidA_mod_glycosyltrf_83"/>
</dbReference>
<dbReference type="AlphaFoldDB" id="A0A7C9I3Z0"/>
<evidence type="ECO:0000256" key="3">
    <source>
        <dbReference type="ARBA" id="ARBA00022676"/>
    </source>
</evidence>
<dbReference type="GO" id="GO:0010041">
    <property type="term" value="P:response to iron(III) ion"/>
    <property type="evidence" value="ECO:0007669"/>
    <property type="project" value="TreeGrafter"/>
</dbReference>
<evidence type="ECO:0000256" key="4">
    <source>
        <dbReference type="ARBA" id="ARBA00022679"/>
    </source>
</evidence>
<dbReference type="InterPro" id="IPR038731">
    <property type="entry name" value="RgtA/B/C-like"/>
</dbReference>
<evidence type="ECO:0000313" key="10">
    <source>
        <dbReference type="EMBL" id="MUV13329.1"/>
    </source>
</evidence>
<dbReference type="PANTHER" id="PTHR33908:SF3">
    <property type="entry name" value="UNDECAPRENYL PHOSPHATE-ALPHA-4-AMINO-4-DEOXY-L-ARABINOSE ARABINOSYL TRANSFERASE"/>
    <property type="match status" value="1"/>
</dbReference>
<evidence type="ECO:0000313" key="11">
    <source>
        <dbReference type="Proteomes" id="UP000479692"/>
    </source>
</evidence>
<feature type="transmembrane region" description="Helical" evidence="8">
    <location>
        <begin position="210"/>
        <end position="233"/>
    </location>
</feature>
<name>A0A7C9I3Z0_9GAMM</name>
<dbReference type="GO" id="GO:0016763">
    <property type="term" value="F:pentosyltransferase activity"/>
    <property type="evidence" value="ECO:0007669"/>
    <property type="project" value="TreeGrafter"/>
</dbReference>
<evidence type="ECO:0000256" key="6">
    <source>
        <dbReference type="ARBA" id="ARBA00022989"/>
    </source>
</evidence>
<sequence>MMTDVRRRELFWFFAIALIVLGAGIGLRAPWPADEPRFVLVAKQMWDSGDWLFPHRGHELYADKPPLYFWLLGAAYAVVRDWTWAFLLPSLVAAMATLWLTYDLTRRLWSHRAGLWSAIAVLACVQFLYQAKRAQIDPTVVCFITLGVYGIARHVLLGPAWKWFWIGCFAAGLGVISKGVGFLALLALIPYALMRWRGWNGLADLGRGNALRWSGGALAFLAAIAVWFVPMIVTATTSGDPEHQAYVNELLYKQTATRYTSAWHHTQPFWYFLEVIAAYWLPFSLALPWLFPRWRDAFRAGDARVWLPLGWALLVLVFFSASPGKRDMYILPMLPMVAVAAGPYLEGVTASKWFRRILLALVVVLGIAFFGAGVAALQGDPSFEVKIEAERGLAPTSDTLWWLLAITGAAMLAVCVWWRRDALRASAVALSLLVVVLFSGTAVLLDAENSARAVMARGHALAGDATLGLVAWKEQNLLQAQGPVEEFGFRKPVDQQLRAGIAWMEAAPEKRRLFVQQDALDHCLVRERGQAVGTANRRTWWLFGADAIAPECRVSGH</sequence>
<feature type="transmembrane region" description="Helical" evidence="8">
    <location>
        <begin position="303"/>
        <end position="322"/>
    </location>
</feature>
<comment type="subcellular location">
    <subcellularLocation>
        <location evidence="1">Cell membrane</location>
        <topology evidence="1">Multi-pass membrane protein</topology>
    </subcellularLocation>
</comment>
<keyword evidence="5 8" id="KW-0812">Transmembrane</keyword>
<keyword evidence="6 8" id="KW-1133">Transmembrane helix</keyword>
<dbReference type="PANTHER" id="PTHR33908">
    <property type="entry name" value="MANNOSYLTRANSFERASE YKCB-RELATED"/>
    <property type="match status" value="1"/>
</dbReference>
<dbReference type="GO" id="GO:0009103">
    <property type="term" value="P:lipopolysaccharide biosynthetic process"/>
    <property type="evidence" value="ECO:0007669"/>
    <property type="project" value="TreeGrafter"/>
</dbReference>
<reference evidence="10 11" key="1">
    <citation type="submission" date="2019-12" db="EMBL/GenBank/DDBJ databases">
        <authorList>
            <person name="Xu J."/>
        </authorList>
    </citation>
    <scope>NUCLEOTIDE SEQUENCE [LARGE SCALE GENOMIC DNA]</scope>
    <source>
        <strain evidence="10 11">HX-5-24</strain>
    </source>
</reference>
<protein>
    <submittedName>
        <fullName evidence="10">Phospholipid carrier-dependent glycosyltransferase</fullName>
    </submittedName>
</protein>
<dbReference type="GO" id="GO:0005886">
    <property type="term" value="C:plasma membrane"/>
    <property type="evidence" value="ECO:0007669"/>
    <property type="project" value="UniProtKB-SubCell"/>
</dbReference>
<evidence type="ECO:0000256" key="5">
    <source>
        <dbReference type="ARBA" id="ARBA00022692"/>
    </source>
</evidence>
<evidence type="ECO:0000256" key="8">
    <source>
        <dbReference type="SAM" id="Phobius"/>
    </source>
</evidence>
<dbReference type="Pfam" id="PF13231">
    <property type="entry name" value="PMT_2"/>
    <property type="match status" value="1"/>
</dbReference>